<dbReference type="Proteomes" id="UP000541535">
    <property type="component" value="Unassembled WGS sequence"/>
</dbReference>
<evidence type="ECO:0008006" key="3">
    <source>
        <dbReference type="Google" id="ProtNLM"/>
    </source>
</evidence>
<reference evidence="1 2" key="1">
    <citation type="submission" date="2020-08" db="EMBL/GenBank/DDBJ databases">
        <title>Genomic Encyclopedia of Type Strains, Phase III (KMG-III): the genomes of soil and plant-associated and newly described type strains.</title>
        <authorList>
            <person name="Whitman W."/>
        </authorList>
    </citation>
    <scope>NUCLEOTIDE SEQUENCE [LARGE SCALE GENOMIC DNA]</scope>
    <source>
        <strain evidence="1 2">CECT 8897</strain>
    </source>
</reference>
<gene>
    <name evidence="1" type="ORF">FHS03_004806</name>
</gene>
<evidence type="ECO:0000313" key="1">
    <source>
        <dbReference type="EMBL" id="MBB3121714.1"/>
    </source>
</evidence>
<evidence type="ECO:0000313" key="2">
    <source>
        <dbReference type="Proteomes" id="UP000541535"/>
    </source>
</evidence>
<dbReference type="Pfam" id="PF14085">
    <property type="entry name" value="DUF4265"/>
    <property type="match status" value="1"/>
</dbReference>
<proteinExistence type="predicted"/>
<comment type="caution">
    <text evidence="1">The sequence shown here is derived from an EMBL/GenBank/DDBJ whole genome shotgun (WGS) entry which is preliminary data.</text>
</comment>
<protein>
    <recommendedName>
        <fullName evidence="3">DUF4265 domain-containing protein</fullName>
    </recommendedName>
</protein>
<organism evidence="1 2">
    <name type="scientific">Pseudoduganella violacea</name>
    <dbReference type="NCBI Taxonomy" id="1715466"/>
    <lineage>
        <taxon>Bacteria</taxon>
        <taxon>Pseudomonadati</taxon>
        <taxon>Pseudomonadota</taxon>
        <taxon>Betaproteobacteria</taxon>
        <taxon>Burkholderiales</taxon>
        <taxon>Oxalobacteraceae</taxon>
        <taxon>Telluria group</taxon>
        <taxon>Pseudoduganella</taxon>
    </lineage>
</organism>
<keyword evidence="2" id="KW-1185">Reference proteome</keyword>
<name>A0A7W5FWC5_9BURK</name>
<sequence>MNDDMYPDAKVLFRHRNGDGSIGGEMLWATSLGADQYRLESFPYFVRGISWGDVVLAPFVAHDGAPAFQRVLLKSGHGTISVFFELPIIDGNRSDQILAHLVRLGCHYRYDGMKRRHAAISIPPGMAVNAVCGYLLREGVAWVPADLGNRHLSLGDSGPVV</sequence>
<dbReference type="InterPro" id="IPR025361">
    <property type="entry name" value="DUF4265"/>
</dbReference>
<dbReference type="RefSeq" id="WP_183443404.1">
    <property type="nucleotide sequence ID" value="NZ_JACHXD010000019.1"/>
</dbReference>
<accession>A0A7W5FWC5</accession>
<dbReference type="AlphaFoldDB" id="A0A7W5FWC5"/>
<dbReference type="EMBL" id="JACHXD010000019">
    <property type="protein sequence ID" value="MBB3121714.1"/>
    <property type="molecule type" value="Genomic_DNA"/>
</dbReference>